<dbReference type="Gene3D" id="3.40.50.360">
    <property type="match status" value="1"/>
</dbReference>
<keyword evidence="1" id="KW-0285">Flavoprotein</keyword>
<dbReference type="PANTHER" id="PTHR43278">
    <property type="entry name" value="NAD(P)H-DEPENDENT FMN-CONTAINING OXIDOREDUCTASE YWQN-RELATED"/>
    <property type="match status" value="1"/>
</dbReference>
<dbReference type="InterPro" id="IPR029039">
    <property type="entry name" value="Flavoprotein-like_sf"/>
</dbReference>
<protein>
    <submittedName>
        <fullName evidence="4">Multimeric flavodoxin WrbA</fullName>
    </submittedName>
</protein>
<sequence>MNIIADAGIQTEILPLADYTFSGCVDCGYCSGLDVPNCSQDDSYTNEFLPRMVDTDVVGYVFASPVYFGGMSSQLKAFFDRSVVFRRTGFRWENLLAGALSVGRSRHGGQELTEMEILRSALIHGMIALSDAAPTAHFGANLWSGYPAGIREDSAGIRTAENLGKKMVSIARKMYG</sequence>
<evidence type="ECO:0000256" key="1">
    <source>
        <dbReference type="ARBA" id="ARBA00022630"/>
    </source>
</evidence>
<dbReference type="PANTHER" id="PTHR43278:SF1">
    <property type="entry name" value="IRON-SULFUR FLAVOPROTEIN MJ1083"/>
    <property type="match status" value="1"/>
</dbReference>
<name>U7D9T8_9BACT</name>
<dbReference type="SUPFAM" id="SSF52218">
    <property type="entry name" value="Flavoproteins"/>
    <property type="match status" value="1"/>
</dbReference>
<evidence type="ECO:0000256" key="2">
    <source>
        <dbReference type="ARBA" id="ARBA00022643"/>
    </source>
</evidence>
<dbReference type="AlphaFoldDB" id="U7D9T8"/>
<dbReference type="Pfam" id="PF03358">
    <property type="entry name" value="FMN_red"/>
    <property type="match status" value="1"/>
</dbReference>
<keyword evidence="2" id="KW-0288">FMN</keyword>
<keyword evidence="5" id="KW-1185">Reference proteome</keyword>
<gene>
    <name evidence="4" type="ORF">CALK_1903</name>
</gene>
<dbReference type="eggNOG" id="COG0655">
    <property type="taxonomic scope" value="Bacteria"/>
</dbReference>
<evidence type="ECO:0000313" key="4">
    <source>
        <dbReference type="EMBL" id="ERP31190.1"/>
    </source>
</evidence>
<dbReference type="Proteomes" id="UP000017148">
    <property type="component" value="Unassembled WGS sequence"/>
</dbReference>
<organism evidence="4 5">
    <name type="scientific">Chitinivibrio alkaliphilus ACht1</name>
    <dbReference type="NCBI Taxonomy" id="1313304"/>
    <lineage>
        <taxon>Bacteria</taxon>
        <taxon>Pseudomonadati</taxon>
        <taxon>Fibrobacterota</taxon>
        <taxon>Chitinivibrionia</taxon>
        <taxon>Chitinivibrionales</taxon>
        <taxon>Chitinivibrionaceae</taxon>
        <taxon>Chitinivibrio</taxon>
    </lineage>
</organism>
<dbReference type="GO" id="GO:0016491">
    <property type="term" value="F:oxidoreductase activity"/>
    <property type="evidence" value="ECO:0007669"/>
    <property type="project" value="InterPro"/>
</dbReference>
<accession>U7D9T8</accession>
<evidence type="ECO:0000313" key="5">
    <source>
        <dbReference type="Proteomes" id="UP000017148"/>
    </source>
</evidence>
<dbReference type="STRING" id="1313304.CALK_1903"/>
<dbReference type="InterPro" id="IPR051796">
    <property type="entry name" value="ISF_SsuE-like"/>
</dbReference>
<proteinExistence type="predicted"/>
<comment type="caution">
    <text evidence="4">The sequence shown here is derived from an EMBL/GenBank/DDBJ whole genome shotgun (WGS) entry which is preliminary data.</text>
</comment>
<dbReference type="OrthoDB" id="9790975at2"/>
<dbReference type="EMBL" id="ASJR01000017">
    <property type="protein sequence ID" value="ERP31190.1"/>
    <property type="molecule type" value="Genomic_DNA"/>
</dbReference>
<reference evidence="4 5" key="1">
    <citation type="journal article" date="2013" name="Environ. Microbiol.">
        <title>Genome analysis of Chitinivibrio alkaliphilus gen. nov., sp. nov., a novel extremely haloalkaliphilic anaerobic chitinolytic bacterium from the candidate phylum Termite Group 3.</title>
        <authorList>
            <person name="Sorokin D.Y."/>
            <person name="Gumerov V.M."/>
            <person name="Rakitin A.L."/>
            <person name="Beletsky A.V."/>
            <person name="Damste J.S."/>
            <person name="Muyzer G."/>
            <person name="Mardanov A.V."/>
            <person name="Ravin N.V."/>
        </authorList>
    </citation>
    <scope>NUCLEOTIDE SEQUENCE [LARGE SCALE GENOMIC DNA]</scope>
    <source>
        <strain evidence="4 5">ACht1</strain>
    </source>
</reference>
<dbReference type="InterPro" id="IPR005025">
    <property type="entry name" value="FMN_Rdtase-like_dom"/>
</dbReference>
<feature type="domain" description="NADPH-dependent FMN reductase-like" evidence="3">
    <location>
        <begin position="5"/>
        <end position="135"/>
    </location>
</feature>
<evidence type="ECO:0000259" key="3">
    <source>
        <dbReference type="Pfam" id="PF03358"/>
    </source>
</evidence>